<dbReference type="Gene3D" id="2.60.120.40">
    <property type="match status" value="1"/>
</dbReference>
<sequence length="243" mass="25674">MRSAVVVLSLGIVLLASVSSLRGEPPPCASSPQGLPGIPGTPGRDGRDGRKGTKGESGLPANSLKVTEFKGEKGVQGFVGPKGKSGPPGPPGPPGITGVRGEKGENGMPGDHKRDHQSAFTVARKTVGFPNKNEPIVFDATITNNHGDYNTNTGKFTCRIQGLYYFIYHVSLSSNLCVSLFTDEERKASFCDHKTNEYQVSSGGILVQLNKGQEVWLAVNDYNGMIGTAGHDSVFSGFLVIPD</sequence>
<accession>A0A8C5PEY1</accession>
<feature type="compositionally biased region" description="Basic and acidic residues" evidence="5">
    <location>
        <begin position="44"/>
        <end position="54"/>
    </location>
</feature>
<dbReference type="Proteomes" id="UP000694569">
    <property type="component" value="Unplaced"/>
</dbReference>
<dbReference type="PANTHER" id="PTHR15427:SF29">
    <property type="entry name" value="COMPLEMENT C1Q SUBCOMPONENT SUBUNIT C"/>
    <property type="match status" value="1"/>
</dbReference>
<dbReference type="OrthoDB" id="8964326at2759"/>
<dbReference type="PROSITE" id="PS50871">
    <property type="entry name" value="C1Q"/>
    <property type="match status" value="1"/>
</dbReference>
<proteinExistence type="predicted"/>
<evidence type="ECO:0000259" key="7">
    <source>
        <dbReference type="PROSITE" id="PS50871"/>
    </source>
</evidence>
<dbReference type="AlphaFoldDB" id="A0A8C5PEY1"/>
<dbReference type="GO" id="GO:0005581">
    <property type="term" value="C:collagen trimer"/>
    <property type="evidence" value="ECO:0007669"/>
    <property type="project" value="UniProtKB-KW"/>
</dbReference>
<keyword evidence="2" id="KW-0964">Secreted</keyword>
<dbReference type="PANTHER" id="PTHR15427">
    <property type="entry name" value="EMILIN ELASTIN MICROFIBRIL INTERFACE-LOCATED PROTEIN ELASTIN MICROFIBRIL INTERFACER"/>
    <property type="match status" value="1"/>
</dbReference>
<feature type="region of interest" description="Disordered" evidence="5">
    <location>
        <begin position="21"/>
        <end position="114"/>
    </location>
</feature>
<evidence type="ECO:0000313" key="8">
    <source>
        <dbReference type="Ensembl" id="ENSLLEP00000018128.1"/>
    </source>
</evidence>
<dbReference type="InterPro" id="IPR001073">
    <property type="entry name" value="C1q_dom"/>
</dbReference>
<keyword evidence="4" id="KW-0176">Collagen</keyword>
<feature type="chain" id="PRO_5034806596" evidence="6">
    <location>
        <begin position="24"/>
        <end position="243"/>
    </location>
</feature>
<comment type="subcellular location">
    <subcellularLocation>
        <location evidence="1">Secreted</location>
    </subcellularLocation>
</comment>
<dbReference type="SUPFAM" id="SSF49842">
    <property type="entry name" value="TNF-like"/>
    <property type="match status" value="1"/>
</dbReference>
<dbReference type="SMART" id="SM00110">
    <property type="entry name" value="C1Q"/>
    <property type="match status" value="1"/>
</dbReference>
<keyword evidence="9" id="KW-1185">Reference proteome</keyword>
<dbReference type="InterPro" id="IPR050392">
    <property type="entry name" value="Collagen/C1q_domain"/>
</dbReference>
<dbReference type="GeneTree" id="ENSGT00940000161227"/>
<dbReference type="InterPro" id="IPR008983">
    <property type="entry name" value="Tumour_necrosis_fac-like_dom"/>
</dbReference>
<evidence type="ECO:0000313" key="9">
    <source>
        <dbReference type="Proteomes" id="UP000694569"/>
    </source>
</evidence>
<organism evidence="8 9">
    <name type="scientific">Leptobrachium leishanense</name>
    <name type="common">Leishan spiny toad</name>
    <dbReference type="NCBI Taxonomy" id="445787"/>
    <lineage>
        <taxon>Eukaryota</taxon>
        <taxon>Metazoa</taxon>
        <taxon>Chordata</taxon>
        <taxon>Craniata</taxon>
        <taxon>Vertebrata</taxon>
        <taxon>Euteleostomi</taxon>
        <taxon>Amphibia</taxon>
        <taxon>Batrachia</taxon>
        <taxon>Anura</taxon>
        <taxon>Pelobatoidea</taxon>
        <taxon>Megophryidae</taxon>
        <taxon>Leptobrachium</taxon>
    </lineage>
</organism>
<feature type="signal peptide" evidence="6">
    <location>
        <begin position="1"/>
        <end position="23"/>
    </location>
</feature>
<feature type="domain" description="C1q" evidence="7">
    <location>
        <begin position="113"/>
        <end position="243"/>
    </location>
</feature>
<reference evidence="8" key="2">
    <citation type="submission" date="2025-09" db="UniProtKB">
        <authorList>
            <consortium name="Ensembl"/>
        </authorList>
    </citation>
    <scope>IDENTIFICATION</scope>
</reference>
<dbReference type="Ensembl" id="ENSLLET00000018846.1">
    <property type="protein sequence ID" value="ENSLLEP00000018128.1"/>
    <property type="gene ID" value="ENSLLEG00000011553.1"/>
</dbReference>
<gene>
    <name evidence="8" type="primary">C1QC</name>
</gene>
<feature type="compositionally biased region" description="Basic and acidic residues" evidence="5">
    <location>
        <begin position="100"/>
        <end position="114"/>
    </location>
</feature>
<evidence type="ECO:0000256" key="4">
    <source>
        <dbReference type="ARBA" id="ARBA00023119"/>
    </source>
</evidence>
<evidence type="ECO:0000256" key="5">
    <source>
        <dbReference type="SAM" id="MobiDB-lite"/>
    </source>
</evidence>
<dbReference type="FunFam" id="2.60.120.40:FF:000001">
    <property type="entry name" value="Complement C1q B chain"/>
    <property type="match status" value="1"/>
</dbReference>
<evidence type="ECO:0000256" key="6">
    <source>
        <dbReference type="SAM" id="SignalP"/>
    </source>
</evidence>
<evidence type="ECO:0000256" key="1">
    <source>
        <dbReference type="ARBA" id="ARBA00004613"/>
    </source>
</evidence>
<protein>
    <submittedName>
        <fullName evidence="8">Complement C1q C chain</fullName>
    </submittedName>
</protein>
<dbReference type="InterPro" id="IPR008160">
    <property type="entry name" value="Collagen"/>
</dbReference>
<dbReference type="GO" id="GO:0005576">
    <property type="term" value="C:extracellular region"/>
    <property type="evidence" value="ECO:0007669"/>
    <property type="project" value="UniProtKB-SubCell"/>
</dbReference>
<dbReference type="Pfam" id="PF01391">
    <property type="entry name" value="Collagen"/>
    <property type="match status" value="1"/>
</dbReference>
<dbReference type="Pfam" id="PF00386">
    <property type="entry name" value="C1q"/>
    <property type="match status" value="1"/>
</dbReference>
<dbReference type="PRINTS" id="PR00007">
    <property type="entry name" value="COMPLEMNTC1Q"/>
</dbReference>
<name>A0A8C5PEY1_9ANUR</name>
<evidence type="ECO:0000256" key="3">
    <source>
        <dbReference type="ARBA" id="ARBA00022729"/>
    </source>
</evidence>
<reference evidence="8" key="1">
    <citation type="submission" date="2025-08" db="UniProtKB">
        <authorList>
            <consortium name="Ensembl"/>
        </authorList>
    </citation>
    <scope>IDENTIFICATION</scope>
</reference>
<keyword evidence="3 6" id="KW-0732">Signal</keyword>
<evidence type="ECO:0000256" key="2">
    <source>
        <dbReference type="ARBA" id="ARBA00022525"/>
    </source>
</evidence>